<evidence type="ECO:0000313" key="1">
    <source>
        <dbReference type="EMBL" id="KEP54774.1"/>
    </source>
</evidence>
<comment type="caution">
    <text evidence="1">The sequence shown here is derived from an EMBL/GenBank/DDBJ whole genome shotgun (WGS) entry which is preliminary data.</text>
</comment>
<keyword evidence="2" id="KW-1185">Reference proteome</keyword>
<sequence length="105" mass="11341">MLSLSSLVGTNVYNRHFTIYGPFVNARTLSTAVLIGGASLTTHMHNPPTRRKPMTRFEITTSLVVAHRGASTHISMTTRHTNGHTSCFELGMYPSALGTPLGVVS</sequence>
<reference evidence="1 2" key="1">
    <citation type="submission" date="2013-12" db="EMBL/GenBank/DDBJ databases">
        <authorList>
            <person name="Cubeta M."/>
            <person name="Pakala S."/>
            <person name="Fedorova N."/>
            <person name="Thomas E."/>
            <person name="Dean R."/>
            <person name="Jabaji S."/>
            <person name="Neate S."/>
            <person name="Toda T."/>
            <person name="Tavantzis S."/>
            <person name="Vilgalys R."/>
            <person name="Bharathan N."/>
            <person name="Pakala S."/>
            <person name="Losada L.S."/>
            <person name="Zafar N."/>
            <person name="Nierman W."/>
        </authorList>
    </citation>
    <scope>NUCLEOTIDE SEQUENCE [LARGE SCALE GENOMIC DNA]</scope>
    <source>
        <strain evidence="1 2">123E</strain>
    </source>
</reference>
<dbReference type="AlphaFoldDB" id="A0A074S6E6"/>
<accession>A0A074S6E6</accession>
<protein>
    <submittedName>
        <fullName evidence="1">Uncharacterized protein</fullName>
    </submittedName>
</protein>
<evidence type="ECO:0000313" key="2">
    <source>
        <dbReference type="Proteomes" id="UP000027456"/>
    </source>
</evidence>
<dbReference type="HOGENOM" id="CLU_2238140_0_0_1"/>
<dbReference type="EMBL" id="AZST01000019">
    <property type="protein sequence ID" value="KEP54774.1"/>
    <property type="molecule type" value="Genomic_DNA"/>
</dbReference>
<dbReference type="Proteomes" id="UP000027456">
    <property type="component" value="Unassembled WGS sequence"/>
</dbReference>
<organism evidence="1 2">
    <name type="scientific">Rhizoctonia solani 123E</name>
    <dbReference type="NCBI Taxonomy" id="1423351"/>
    <lineage>
        <taxon>Eukaryota</taxon>
        <taxon>Fungi</taxon>
        <taxon>Dikarya</taxon>
        <taxon>Basidiomycota</taxon>
        <taxon>Agaricomycotina</taxon>
        <taxon>Agaricomycetes</taxon>
        <taxon>Cantharellales</taxon>
        <taxon>Ceratobasidiaceae</taxon>
        <taxon>Rhizoctonia</taxon>
    </lineage>
</organism>
<proteinExistence type="predicted"/>
<name>A0A074S6E6_9AGAM</name>
<gene>
    <name evidence="1" type="ORF">V565_013500</name>
</gene>